<organism evidence="8">
    <name type="scientific">marine metagenome</name>
    <dbReference type="NCBI Taxonomy" id="408172"/>
    <lineage>
        <taxon>unclassified sequences</taxon>
        <taxon>metagenomes</taxon>
        <taxon>ecological metagenomes</taxon>
    </lineage>
</organism>
<comment type="catalytic activity">
    <reaction evidence="1">
        <text>(8S)-3',8-cyclo-7,8-dihydroguanosine 5'-triphosphate = cyclic pyranopterin phosphate + diphosphate</text>
        <dbReference type="Rhea" id="RHEA:49580"/>
        <dbReference type="ChEBI" id="CHEBI:33019"/>
        <dbReference type="ChEBI" id="CHEBI:59648"/>
        <dbReference type="ChEBI" id="CHEBI:131766"/>
        <dbReference type="EC" id="4.6.1.17"/>
    </reaction>
</comment>
<keyword evidence="4" id="KW-0501">Molybdenum cofactor biosynthesis</keyword>
<evidence type="ECO:0000259" key="7">
    <source>
        <dbReference type="Pfam" id="PF01967"/>
    </source>
</evidence>
<dbReference type="InterPro" id="IPR047594">
    <property type="entry name" value="MoaC_bact/euk"/>
</dbReference>
<dbReference type="Pfam" id="PF01967">
    <property type="entry name" value="MoaC"/>
    <property type="match status" value="1"/>
</dbReference>
<dbReference type="UniPathway" id="UPA00344"/>
<evidence type="ECO:0000256" key="3">
    <source>
        <dbReference type="ARBA" id="ARBA00012575"/>
    </source>
</evidence>
<dbReference type="SUPFAM" id="SSF55040">
    <property type="entry name" value="Molybdenum cofactor biosynthesis protein C, MoaC"/>
    <property type="match status" value="1"/>
</dbReference>
<evidence type="ECO:0000256" key="1">
    <source>
        <dbReference type="ARBA" id="ARBA00001637"/>
    </source>
</evidence>
<evidence type="ECO:0000313" key="8">
    <source>
        <dbReference type="EMBL" id="SVA77361.1"/>
    </source>
</evidence>
<keyword evidence="5" id="KW-0456">Lyase</keyword>
<dbReference type="InterPro" id="IPR050105">
    <property type="entry name" value="MoCo_biosynth_MoaA/MoaC"/>
</dbReference>
<dbReference type="PANTHER" id="PTHR22960">
    <property type="entry name" value="MOLYBDOPTERIN COFACTOR SYNTHESIS PROTEIN A"/>
    <property type="match status" value="1"/>
</dbReference>
<dbReference type="PANTHER" id="PTHR22960:SF0">
    <property type="entry name" value="MOLYBDENUM COFACTOR BIOSYNTHESIS PROTEIN 1"/>
    <property type="match status" value="1"/>
</dbReference>
<dbReference type="InterPro" id="IPR036522">
    <property type="entry name" value="MoaC_sf"/>
</dbReference>
<dbReference type="InterPro" id="IPR023045">
    <property type="entry name" value="MoaC"/>
</dbReference>
<dbReference type="CDD" id="cd01420">
    <property type="entry name" value="MoaC_PE"/>
    <property type="match status" value="1"/>
</dbReference>
<dbReference type="GO" id="GO:0006777">
    <property type="term" value="P:Mo-molybdopterin cofactor biosynthetic process"/>
    <property type="evidence" value="ECO:0007669"/>
    <property type="project" value="UniProtKB-KW"/>
</dbReference>
<gene>
    <name evidence="8" type="ORF">METZ01_LOCUS130215</name>
</gene>
<reference evidence="8" key="1">
    <citation type="submission" date="2018-05" db="EMBL/GenBank/DDBJ databases">
        <authorList>
            <person name="Lanie J.A."/>
            <person name="Ng W.-L."/>
            <person name="Kazmierczak K.M."/>
            <person name="Andrzejewski T.M."/>
            <person name="Davidsen T.M."/>
            <person name="Wayne K.J."/>
            <person name="Tettelin H."/>
            <person name="Glass J.I."/>
            <person name="Rusch D."/>
            <person name="Podicherti R."/>
            <person name="Tsui H.-C.T."/>
            <person name="Winkler M.E."/>
        </authorList>
    </citation>
    <scope>NUCLEOTIDE SEQUENCE</scope>
</reference>
<evidence type="ECO:0000256" key="6">
    <source>
        <dbReference type="SAM" id="MobiDB-lite"/>
    </source>
</evidence>
<evidence type="ECO:0000256" key="5">
    <source>
        <dbReference type="ARBA" id="ARBA00023239"/>
    </source>
</evidence>
<dbReference type="GO" id="GO:0061799">
    <property type="term" value="F:cyclic pyranopterin monophosphate synthase activity"/>
    <property type="evidence" value="ECO:0007669"/>
    <property type="project" value="UniProtKB-EC"/>
</dbReference>
<feature type="domain" description="Molybdopterin cofactor biosynthesis C (MoaC)" evidence="7">
    <location>
        <begin position="13"/>
        <end position="149"/>
    </location>
</feature>
<evidence type="ECO:0000256" key="2">
    <source>
        <dbReference type="ARBA" id="ARBA00005046"/>
    </source>
</evidence>
<comment type="pathway">
    <text evidence="2">Cofactor biosynthesis; molybdopterin biosynthesis.</text>
</comment>
<dbReference type="Gene3D" id="3.30.70.640">
    <property type="entry name" value="Molybdopterin cofactor biosynthesis C (MoaC) domain"/>
    <property type="match status" value="1"/>
</dbReference>
<name>A0A381YLE0_9ZZZZ</name>
<dbReference type="InterPro" id="IPR002820">
    <property type="entry name" value="Mopterin_CF_biosynth-C_dom"/>
</dbReference>
<dbReference type="GO" id="GO:0061798">
    <property type="term" value="F:GTP 3',8'-cyclase activity"/>
    <property type="evidence" value="ECO:0007669"/>
    <property type="project" value="TreeGrafter"/>
</dbReference>
<dbReference type="EC" id="4.6.1.17" evidence="3"/>
<protein>
    <recommendedName>
        <fullName evidence="3">cyclic pyranopterin monophosphate synthase</fullName>
        <ecNumber evidence="3">4.6.1.17</ecNumber>
    </recommendedName>
</protein>
<dbReference type="AlphaFoldDB" id="A0A381YLE0"/>
<proteinExistence type="predicted"/>
<feature type="region of interest" description="Disordered" evidence="6">
    <location>
        <begin position="1"/>
        <end position="20"/>
    </location>
</feature>
<evidence type="ECO:0000256" key="4">
    <source>
        <dbReference type="ARBA" id="ARBA00023150"/>
    </source>
</evidence>
<accession>A0A381YLE0</accession>
<dbReference type="EMBL" id="UINC01018420">
    <property type="protein sequence ID" value="SVA77361.1"/>
    <property type="molecule type" value="Genomic_DNA"/>
</dbReference>
<feature type="region of interest" description="Disordered" evidence="6">
    <location>
        <begin position="148"/>
        <end position="167"/>
    </location>
</feature>
<sequence>MFSHIDSDNQPTMVDVSDKSVTDRQAHATARIKLPAVVRDAIQDDDIRTAKGPVFQTAIVAGTMGAKRTHELIPFCHPLGLESCKIGIRLDEGGDAVIDCEVGVHGKTGVEMEALAGVTVTALTIYDMCKGLSHNIIITDVRLVSKTGGKSESKAPSVADISEPGHE</sequence>
<dbReference type="NCBIfam" id="TIGR00581">
    <property type="entry name" value="moaC"/>
    <property type="match status" value="1"/>
</dbReference>
<dbReference type="NCBIfam" id="NF006870">
    <property type="entry name" value="PRK09364.1"/>
    <property type="match status" value="1"/>
</dbReference>